<accession>A0A9W7LUN9</accession>
<reference evidence="2" key="1">
    <citation type="submission" date="2023-05" db="EMBL/GenBank/DDBJ databases">
        <title>Genome and transcriptome analyses reveal genes involved in the formation of fine ridges on petal epidermal cells in Hibiscus trionum.</title>
        <authorList>
            <person name="Koshimizu S."/>
            <person name="Masuda S."/>
            <person name="Ishii T."/>
            <person name="Shirasu K."/>
            <person name="Hoshino A."/>
            <person name="Arita M."/>
        </authorList>
    </citation>
    <scope>NUCLEOTIDE SEQUENCE</scope>
    <source>
        <strain evidence="2">Hamamatsu line</strain>
    </source>
</reference>
<gene>
    <name evidence="2" type="ORF">HRI_001256800</name>
</gene>
<dbReference type="OrthoDB" id="672370at2759"/>
<evidence type="ECO:0000313" key="2">
    <source>
        <dbReference type="EMBL" id="GMI75875.1"/>
    </source>
</evidence>
<protein>
    <submittedName>
        <fullName evidence="2">Uncharacterized protein</fullName>
    </submittedName>
</protein>
<evidence type="ECO:0000256" key="1">
    <source>
        <dbReference type="SAM" id="MobiDB-lite"/>
    </source>
</evidence>
<dbReference type="EMBL" id="BSYR01000012">
    <property type="protein sequence ID" value="GMI75875.1"/>
    <property type="molecule type" value="Genomic_DNA"/>
</dbReference>
<dbReference type="PANTHER" id="PTHR37697:SF2">
    <property type="entry name" value="AP2-LIKE ETHYLENE-RESPONSIVE TRANSCRIPTION FACTOR SNZ"/>
    <property type="match status" value="1"/>
</dbReference>
<comment type="caution">
    <text evidence="2">The sequence shown here is derived from an EMBL/GenBank/DDBJ whole genome shotgun (WGS) entry which is preliminary data.</text>
</comment>
<dbReference type="AlphaFoldDB" id="A0A9W7LUN9"/>
<organism evidence="2 3">
    <name type="scientific">Hibiscus trionum</name>
    <name type="common">Flower of an hour</name>
    <dbReference type="NCBI Taxonomy" id="183268"/>
    <lineage>
        <taxon>Eukaryota</taxon>
        <taxon>Viridiplantae</taxon>
        <taxon>Streptophyta</taxon>
        <taxon>Embryophyta</taxon>
        <taxon>Tracheophyta</taxon>
        <taxon>Spermatophyta</taxon>
        <taxon>Magnoliopsida</taxon>
        <taxon>eudicotyledons</taxon>
        <taxon>Gunneridae</taxon>
        <taxon>Pentapetalae</taxon>
        <taxon>rosids</taxon>
        <taxon>malvids</taxon>
        <taxon>Malvales</taxon>
        <taxon>Malvaceae</taxon>
        <taxon>Malvoideae</taxon>
        <taxon>Hibiscus</taxon>
    </lineage>
</organism>
<dbReference type="PANTHER" id="PTHR37697">
    <property type="entry name" value="AP2-LIKE ETHYLENE-RESPONSIVE TRANSCRIPTION FACTOR SNZ"/>
    <property type="match status" value="1"/>
</dbReference>
<name>A0A9W7LUN9_HIBTR</name>
<sequence length="219" mass="24316">MSVRNKQKGWFPCFVLISICSPNNPQSTVSDSQKHGFMENNMAMAEAQQPPPETAAIQLTELVYSLEQATQMAKQLPITSDPSYMFQIYSSLHRAHHSLSSFLSATQTEFPVHPPPAAENSLSSATGAANEDGTDPMQVGDENDAEAEENSKTSIDKVEERMRECFIKNKRVKRQLSPSSAAVAEERRVFDDRFVGGFKGFDPLGDKLRALDLVYQFHG</sequence>
<keyword evidence="3" id="KW-1185">Reference proteome</keyword>
<proteinExistence type="predicted"/>
<feature type="region of interest" description="Disordered" evidence="1">
    <location>
        <begin position="110"/>
        <end position="156"/>
    </location>
</feature>
<dbReference type="Proteomes" id="UP001165190">
    <property type="component" value="Unassembled WGS sequence"/>
</dbReference>
<evidence type="ECO:0000313" key="3">
    <source>
        <dbReference type="Proteomes" id="UP001165190"/>
    </source>
</evidence>